<evidence type="ECO:0000256" key="1">
    <source>
        <dbReference type="SAM" id="SignalP"/>
    </source>
</evidence>
<dbReference type="InterPro" id="IPR001604">
    <property type="entry name" value="Endo_G_ENPP1-like_dom"/>
</dbReference>
<dbReference type="PANTHER" id="PTHR21472:SF26">
    <property type="entry name" value="ENDONUCLEASE DOMAIN CONTAINING 1"/>
    <property type="match status" value="1"/>
</dbReference>
<dbReference type="GO" id="GO:0046872">
    <property type="term" value="F:metal ion binding"/>
    <property type="evidence" value="ECO:0007669"/>
    <property type="project" value="InterPro"/>
</dbReference>
<keyword evidence="5" id="KW-1185">Reference proteome</keyword>
<evidence type="ECO:0000259" key="3">
    <source>
        <dbReference type="SMART" id="SM00892"/>
    </source>
</evidence>
<organism evidence="4 5">
    <name type="scientific">Taeniopygia guttata</name>
    <name type="common">Zebra finch</name>
    <name type="synonym">Poephila guttata</name>
    <dbReference type="NCBI Taxonomy" id="59729"/>
    <lineage>
        <taxon>Eukaryota</taxon>
        <taxon>Metazoa</taxon>
        <taxon>Chordata</taxon>
        <taxon>Craniata</taxon>
        <taxon>Vertebrata</taxon>
        <taxon>Euteleostomi</taxon>
        <taxon>Archelosauria</taxon>
        <taxon>Archosauria</taxon>
        <taxon>Dinosauria</taxon>
        <taxon>Saurischia</taxon>
        <taxon>Theropoda</taxon>
        <taxon>Coelurosauria</taxon>
        <taxon>Aves</taxon>
        <taxon>Neognathae</taxon>
        <taxon>Neoaves</taxon>
        <taxon>Telluraves</taxon>
        <taxon>Australaves</taxon>
        <taxon>Passeriformes</taxon>
        <taxon>Passeroidea</taxon>
        <taxon>Estrildidae</taxon>
        <taxon>Estrildinae</taxon>
        <taxon>Taeniopygia</taxon>
    </lineage>
</organism>
<dbReference type="InterPro" id="IPR020821">
    <property type="entry name" value="ENPP1-3/EXOG-like_nuc-like"/>
</dbReference>
<dbReference type="SUPFAM" id="SSF54060">
    <property type="entry name" value="His-Me finger endonucleases"/>
    <property type="match status" value="1"/>
</dbReference>
<dbReference type="GO" id="GO:0016787">
    <property type="term" value="F:hydrolase activity"/>
    <property type="evidence" value="ECO:0007669"/>
    <property type="project" value="InterPro"/>
</dbReference>
<name>A0A674GMG1_TAEGU</name>
<sequence>MLGLLLLQVLASCLWLGHGKVVNSFAECPQFFYGGTTPNDALNPKNPAWICQLFDNKYRFATLYDRDKRIPVYSAYKYEPSDAKRPHSWWFVEPQLIDKNSLKQMERESVLTEKYKFTLDQIKESQAVLADYKVMKGLDRGHLSPSSHQDSRESKTATFTLTNIVPQDSSLNTGQWNNYECKTMVQKTKNCKSTYVVTGAVPGNTYVSGNRVNRPSHIWSAACCLGEDTQPKDAWGAIAENDKNMVELVSLGVLEKNLTDLYGKTVTLFNNACPRYQSFYLF</sequence>
<dbReference type="PANTHER" id="PTHR21472">
    <property type="entry name" value="ENDONUCLEASE DOMAIN-CONTAINING 1 PROTEIN ENDOD1"/>
    <property type="match status" value="1"/>
</dbReference>
<evidence type="ECO:0000313" key="5">
    <source>
        <dbReference type="Proteomes" id="UP000007754"/>
    </source>
</evidence>
<protein>
    <submittedName>
        <fullName evidence="4">Endonuclease domain-containing 1 protein-like</fullName>
    </submittedName>
</protein>
<dbReference type="SMART" id="SM00477">
    <property type="entry name" value="NUC"/>
    <property type="match status" value="1"/>
</dbReference>
<dbReference type="Proteomes" id="UP000007754">
    <property type="component" value="Chromosome 1A"/>
</dbReference>
<dbReference type="Ensembl" id="ENSTGUT00000041906.1">
    <property type="protein sequence ID" value="ENSTGUP00000024043.1"/>
    <property type="gene ID" value="ENSTGUG00000029082.1"/>
</dbReference>
<dbReference type="GeneTree" id="ENSGT01030000234592"/>
<feature type="signal peptide" evidence="1">
    <location>
        <begin position="1"/>
        <end position="19"/>
    </location>
</feature>
<reference evidence="4 5" key="1">
    <citation type="journal article" date="2010" name="Nature">
        <title>The genome of a songbird.</title>
        <authorList>
            <person name="Warren W.C."/>
            <person name="Clayton D.F."/>
            <person name="Ellegren H."/>
            <person name="Arnold A.P."/>
            <person name="Hillier L.W."/>
            <person name="Kunstner A."/>
            <person name="Searle S."/>
            <person name="White S."/>
            <person name="Vilella A.J."/>
            <person name="Fairley S."/>
            <person name="Heger A."/>
            <person name="Kong L."/>
            <person name="Ponting C.P."/>
            <person name="Jarvis E.D."/>
            <person name="Mello C.V."/>
            <person name="Minx P."/>
            <person name="Lovell P."/>
            <person name="Velho T.A."/>
            <person name="Ferris M."/>
            <person name="Balakrishnan C.N."/>
            <person name="Sinha S."/>
            <person name="Blatti C."/>
            <person name="London S.E."/>
            <person name="Li Y."/>
            <person name="Lin Y.C."/>
            <person name="George J."/>
            <person name="Sweedler J."/>
            <person name="Southey B."/>
            <person name="Gunaratne P."/>
            <person name="Watson M."/>
            <person name="Nam K."/>
            <person name="Backstrom N."/>
            <person name="Smeds L."/>
            <person name="Nabholz B."/>
            <person name="Itoh Y."/>
            <person name="Whitney O."/>
            <person name="Pfenning A.R."/>
            <person name="Howard J."/>
            <person name="Volker M."/>
            <person name="Skinner B.M."/>
            <person name="Griffin D.K."/>
            <person name="Ye L."/>
            <person name="McLaren W.M."/>
            <person name="Flicek P."/>
            <person name="Quesada V."/>
            <person name="Velasco G."/>
            <person name="Lopez-Otin C."/>
            <person name="Puente X.S."/>
            <person name="Olender T."/>
            <person name="Lancet D."/>
            <person name="Smit A.F."/>
            <person name="Hubley R."/>
            <person name="Konkel M.K."/>
            <person name="Walker J.A."/>
            <person name="Batzer M.A."/>
            <person name="Gu W."/>
            <person name="Pollock D.D."/>
            <person name="Chen L."/>
            <person name="Cheng Z."/>
            <person name="Eichler E.E."/>
            <person name="Stapley J."/>
            <person name="Slate J."/>
            <person name="Ekblom R."/>
            <person name="Birkhead T."/>
            <person name="Burke T."/>
            <person name="Burt D."/>
            <person name="Scharff C."/>
            <person name="Adam I."/>
            <person name="Richard H."/>
            <person name="Sultan M."/>
            <person name="Soldatov A."/>
            <person name="Lehrach H."/>
            <person name="Edwards S.V."/>
            <person name="Yang S.P."/>
            <person name="Li X."/>
            <person name="Graves T."/>
            <person name="Fulton L."/>
            <person name="Nelson J."/>
            <person name="Chinwalla A."/>
            <person name="Hou S."/>
            <person name="Mardis E.R."/>
            <person name="Wilson R.K."/>
        </authorList>
    </citation>
    <scope>NUCLEOTIDE SEQUENCE [LARGE SCALE GENOMIC DNA]</scope>
</reference>
<gene>
    <name evidence="4" type="primary">LOC100228705</name>
</gene>
<reference evidence="4" key="3">
    <citation type="submission" date="2025-09" db="UniProtKB">
        <authorList>
            <consortium name="Ensembl"/>
        </authorList>
    </citation>
    <scope>IDENTIFICATION</scope>
</reference>
<dbReference type="InterPro" id="IPR044925">
    <property type="entry name" value="His-Me_finger_sf"/>
</dbReference>
<accession>A0A674GMG1</accession>
<dbReference type="InterPro" id="IPR044929">
    <property type="entry name" value="DNA/RNA_non-sp_Endonuclease_sf"/>
</dbReference>
<dbReference type="Gene3D" id="3.40.570.10">
    <property type="entry name" value="Extracellular Endonuclease, subunit A"/>
    <property type="match status" value="1"/>
</dbReference>
<proteinExistence type="predicted"/>
<dbReference type="SMART" id="SM00892">
    <property type="entry name" value="Endonuclease_NS"/>
    <property type="match status" value="1"/>
</dbReference>
<reference evidence="4" key="2">
    <citation type="submission" date="2025-08" db="UniProtKB">
        <authorList>
            <consortium name="Ensembl"/>
        </authorList>
    </citation>
    <scope>IDENTIFICATION</scope>
</reference>
<keyword evidence="1" id="KW-0732">Signal</keyword>
<dbReference type="AlphaFoldDB" id="A0A674GMG1"/>
<dbReference type="InterPro" id="IPR039015">
    <property type="entry name" value="ENDOD1"/>
</dbReference>
<dbReference type="KEGG" id="tgu:100225830"/>
<feature type="domain" description="DNA/RNA non-specific endonuclease/pyrophosphatase/phosphodiesterase" evidence="3">
    <location>
        <begin position="56"/>
        <end position="269"/>
    </location>
</feature>
<evidence type="ECO:0000313" key="4">
    <source>
        <dbReference type="Ensembl" id="ENSTGUP00000024043.1"/>
    </source>
</evidence>
<evidence type="ECO:0000259" key="2">
    <source>
        <dbReference type="SMART" id="SM00477"/>
    </source>
</evidence>
<feature type="domain" description="ENPP1-3/EXOG-like endonuclease/phosphodiesterase" evidence="2">
    <location>
        <begin position="57"/>
        <end position="268"/>
    </location>
</feature>
<dbReference type="Pfam" id="PF01223">
    <property type="entry name" value="Endonuclease_NS"/>
    <property type="match status" value="1"/>
</dbReference>
<dbReference type="GO" id="GO:0003676">
    <property type="term" value="F:nucleic acid binding"/>
    <property type="evidence" value="ECO:0007669"/>
    <property type="project" value="InterPro"/>
</dbReference>
<dbReference type="InParanoid" id="A0A674GMG1"/>
<feature type="chain" id="PRO_5025386470" evidence="1">
    <location>
        <begin position="20"/>
        <end position="282"/>
    </location>
</feature>